<dbReference type="Proteomes" id="UP000694397">
    <property type="component" value="Chromosome 20"/>
</dbReference>
<dbReference type="GO" id="GO:0016020">
    <property type="term" value="C:membrane"/>
    <property type="evidence" value="ECO:0007669"/>
    <property type="project" value="InterPro"/>
</dbReference>
<dbReference type="PANTHER" id="PTHR15343:SF1">
    <property type="entry name" value="CD7 ANTIGEN-LIKE"/>
    <property type="match status" value="1"/>
</dbReference>
<dbReference type="GO" id="GO:0002250">
    <property type="term" value="P:adaptive immune response"/>
    <property type="evidence" value="ECO:0007669"/>
    <property type="project" value="InterPro"/>
</dbReference>
<dbReference type="Gene3D" id="2.60.40.10">
    <property type="entry name" value="Immunoglobulins"/>
    <property type="match status" value="1"/>
</dbReference>
<keyword evidence="2" id="KW-1185">Reference proteome</keyword>
<evidence type="ECO:0000313" key="2">
    <source>
        <dbReference type="Proteomes" id="UP000694397"/>
    </source>
</evidence>
<dbReference type="GeneTree" id="ENSGT01030000235061"/>
<dbReference type="OrthoDB" id="8917013at2759"/>
<dbReference type="InterPro" id="IPR013783">
    <property type="entry name" value="Ig-like_fold"/>
</dbReference>
<dbReference type="GO" id="GO:0038023">
    <property type="term" value="F:signaling receptor activity"/>
    <property type="evidence" value="ECO:0007669"/>
    <property type="project" value="InterPro"/>
</dbReference>
<dbReference type="InterPro" id="IPR039090">
    <property type="entry name" value="CD7"/>
</dbReference>
<protein>
    <submittedName>
        <fullName evidence="1">Cd7 antigen-like</fullName>
    </submittedName>
</protein>
<organism evidence="1 2">
    <name type="scientific">Scleropages formosus</name>
    <name type="common">Asian bonytongue</name>
    <name type="synonym">Osteoglossum formosum</name>
    <dbReference type="NCBI Taxonomy" id="113540"/>
    <lineage>
        <taxon>Eukaryota</taxon>
        <taxon>Metazoa</taxon>
        <taxon>Chordata</taxon>
        <taxon>Craniata</taxon>
        <taxon>Vertebrata</taxon>
        <taxon>Euteleostomi</taxon>
        <taxon>Actinopterygii</taxon>
        <taxon>Neopterygii</taxon>
        <taxon>Teleostei</taxon>
        <taxon>Osteoglossocephala</taxon>
        <taxon>Osteoglossomorpha</taxon>
        <taxon>Osteoglossiformes</taxon>
        <taxon>Osteoglossidae</taxon>
        <taxon>Scleropages</taxon>
    </lineage>
</organism>
<reference evidence="1" key="3">
    <citation type="submission" date="2025-09" db="UniProtKB">
        <authorList>
            <consortium name="Ensembl"/>
        </authorList>
    </citation>
    <scope>IDENTIFICATION</scope>
</reference>
<dbReference type="InterPro" id="IPR036179">
    <property type="entry name" value="Ig-like_dom_sf"/>
</dbReference>
<accession>A0A8C9UZV1</accession>
<proteinExistence type="predicted"/>
<dbReference type="PANTHER" id="PTHR15343">
    <property type="entry name" value="CD7"/>
    <property type="match status" value="1"/>
</dbReference>
<reference evidence="1 2" key="1">
    <citation type="submission" date="2019-04" db="EMBL/GenBank/DDBJ databases">
        <authorList>
            <consortium name="Wellcome Sanger Institute Data Sharing"/>
        </authorList>
    </citation>
    <scope>NUCLEOTIDE SEQUENCE [LARGE SCALE GENOMIC DNA]</scope>
</reference>
<dbReference type="AlphaFoldDB" id="A0A8C9UZV1"/>
<evidence type="ECO:0000313" key="1">
    <source>
        <dbReference type="Ensembl" id="ENSSFOP00015009924.2"/>
    </source>
</evidence>
<reference evidence="1" key="2">
    <citation type="submission" date="2025-08" db="UniProtKB">
        <authorList>
            <consortium name="Ensembl"/>
        </authorList>
    </citation>
    <scope>IDENTIFICATION</scope>
</reference>
<dbReference type="SUPFAM" id="SSF48726">
    <property type="entry name" value="Immunoglobulin"/>
    <property type="match status" value="1"/>
</dbReference>
<sequence length="208" mass="23837">TGTCTHTHTIIFRDRYKGEAVHFFCESEHRTEAPIGFYLKLKSPEPEKELMFVSPLNPAVHNPAFEGRIETRGDLREQRLNVTLKALREDDSGFYACEFIYGASPRDRSVAGRPTYFLFVEGTEVNCNCSRYSFLLYAISAATELPVFPHFISCFQCKACHHERPQNPHPIYEEMSGLKPNKEKGPQGHLDLLHLEEMHSSVIDNQNF</sequence>
<name>A0A8C9UZV1_SCLFO</name>
<dbReference type="Ensembl" id="ENSSFOT00015010062.2">
    <property type="protein sequence ID" value="ENSSFOP00015009924.2"/>
    <property type="gene ID" value="ENSSFOG00015006458.2"/>
</dbReference>